<proteinExistence type="predicted"/>
<name>A0ABT7S7F3_9CELL</name>
<gene>
    <name evidence="1" type="ORF">QRT05_06420</name>
</gene>
<dbReference type="RefSeq" id="WP_289446174.1">
    <property type="nucleotide sequence ID" value="NZ_JAUCGR010000002.1"/>
</dbReference>
<sequence length="257" mass="27103">MDAPLDLPRSVLLALWLAPDAAGARPDRAAMLRAVQGDDEPHEVIEGDGSAVPLGDVIDDWTGGPIDVAALVLAPGDAGAAPAQVSPAAIDAGECLLVRTPTACVAAVPQVEQFGSALEPGHLVTWHVTEVPDWRIATHGRNGSLQDADRDLRQGLITVTEALVRLDVAQWRPDDAELVVALRGAALPHWRMPDHLDGRRARVLASAARLRAIVALATKDDGGAVSLWQADQRSAALRDVDRMSRRAIAAAATFPAL</sequence>
<dbReference type="Proteomes" id="UP001321453">
    <property type="component" value="Unassembled WGS sequence"/>
</dbReference>
<accession>A0ABT7S7F3</accession>
<evidence type="ECO:0000313" key="1">
    <source>
        <dbReference type="EMBL" id="MDM7830962.1"/>
    </source>
</evidence>
<organism evidence="1 2">
    <name type="scientific">Cellulomonas edaphi</name>
    <dbReference type="NCBI Taxonomy" id="3053468"/>
    <lineage>
        <taxon>Bacteria</taxon>
        <taxon>Bacillati</taxon>
        <taxon>Actinomycetota</taxon>
        <taxon>Actinomycetes</taxon>
        <taxon>Micrococcales</taxon>
        <taxon>Cellulomonadaceae</taxon>
        <taxon>Cellulomonas</taxon>
    </lineage>
</organism>
<keyword evidence="2" id="KW-1185">Reference proteome</keyword>
<reference evidence="1 2" key="1">
    <citation type="submission" date="2023-06" db="EMBL/GenBank/DDBJ databases">
        <title>Cellulomonas sp. MW9 Whole genome sequence.</title>
        <authorList>
            <person name="Park S."/>
        </authorList>
    </citation>
    <scope>NUCLEOTIDE SEQUENCE [LARGE SCALE GENOMIC DNA]</scope>
    <source>
        <strain evidence="1 2">MW9</strain>
    </source>
</reference>
<evidence type="ECO:0000313" key="2">
    <source>
        <dbReference type="Proteomes" id="UP001321453"/>
    </source>
</evidence>
<comment type="caution">
    <text evidence="1">The sequence shown here is derived from an EMBL/GenBank/DDBJ whole genome shotgun (WGS) entry which is preliminary data.</text>
</comment>
<protein>
    <submittedName>
        <fullName evidence="1">Uncharacterized protein</fullName>
    </submittedName>
</protein>
<dbReference type="EMBL" id="JAUCGR010000002">
    <property type="protein sequence ID" value="MDM7830962.1"/>
    <property type="molecule type" value="Genomic_DNA"/>
</dbReference>